<dbReference type="AlphaFoldDB" id="A0A9D5D642"/>
<proteinExistence type="predicted"/>
<dbReference type="Proteomes" id="UP001085076">
    <property type="component" value="Miscellaneous, Linkage group lg01"/>
</dbReference>
<dbReference type="PRINTS" id="PR00382">
    <property type="entry name" value="LIPIDTRNSFER"/>
</dbReference>
<feature type="chain" id="PRO_5039709009" description="Bifunctional inhibitor/plant lipid transfer protein/seed storage helical domain-containing protein" evidence="1">
    <location>
        <begin position="20"/>
        <end position="114"/>
    </location>
</feature>
<dbReference type="Pfam" id="PF00234">
    <property type="entry name" value="Tryp_alpha_amyl"/>
    <property type="match status" value="1"/>
</dbReference>
<dbReference type="SUPFAM" id="SSF47699">
    <property type="entry name" value="Bifunctional inhibitor/lipid-transfer protein/seed storage 2S albumin"/>
    <property type="match status" value="1"/>
</dbReference>
<feature type="domain" description="Bifunctional inhibitor/plant lipid transfer protein/seed storage helical" evidence="2">
    <location>
        <begin position="23"/>
        <end position="110"/>
    </location>
</feature>
<comment type="caution">
    <text evidence="3">The sequence shown here is derived from an EMBL/GenBank/DDBJ whole genome shotgun (WGS) entry which is preliminary data.</text>
</comment>
<dbReference type="Gene3D" id="1.10.110.10">
    <property type="entry name" value="Plant lipid-transfer and hydrophobic proteins"/>
    <property type="match status" value="1"/>
</dbReference>
<dbReference type="InterPro" id="IPR036312">
    <property type="entry name" value="Bifun_inhib/LTP/seed_sf"/>
</dbReference>
<evidence type="ECO:0000259" key="2">
    <source>
        <dbReference type="Pfam" id="PF00234"/>
    </source>
</evidence>
<name>A0A9D5D642_9LILI</name>
<reference evidence="3" key="1">
    <citation type="submission" date="2021-03" db="EMBL/GenBank/DDBJ databases">
        <authorList>
            <person name="Li Z."/>
            <person name="Yang C."/>
        </authorList>
    </citation>
    <scope>NUCLEOTIDE SEQUENCE</scope>
    <source>
        <strain evidence="3">Dzin_1.0</strain>
        <tissue evidence="3">Leaf</tissue>
    </source>
</reference>
<dbReference type="OrthoDB" id="1890443at2759"/>
<dbReference type="GO" id="GO:0006869">
    <property type="term" value="P:lipid transport"/>
    <property type="evidence" value="ECO:0007669"/>
    <property type="project" value="InterPro"/>
</dbReference>
<protein>
    <recommendedName>
        <fullName evidence="2">Bifunctional inhibitor/plant lipid transfer protein/seed storage helical domain-containing protein</fullName>
    </recommendedName>
</protein>
<keyword evidence="1" id="KW-0732">Signal</keyword>
<evidence type="ECO:0000313" key="4">
    <source>
        <dbReference type="Proteomes" id="UP001085076"/>
    </source>
</evidence>
<evidence type="ECO:0000313" key="3">
    <source>
        <dbReference type="EMBL" id="KAJ0985424.1"/>
    </source>
</evidence>
<evidence type="ECO:0000256" key="1">
    <source>
        <dbReference type="SAM" id="SignalP"/>
    </source>
</evidence>
<dbReference type="PANTHER" id="PTHR33076">
    <property type="entry name" value="NON-SPECIFIC LIPID-TRANSFER PROTEIN 2-RELATED"/>
    <property type="match status" value="1"/>
</dbReference>
<dbReference type="InterPro" id="IPR000528">
    <property type="entry name" value="Plant_nsLTP"/>
</dbReference>
<reference evidence="3" key="2">
    <citation type="journal article" date="2022" name="Hortic Res">
        <title>The genome of Dioscorea zingiberensis sheds light on the biosynthesis, origin and evolution of the medicinally important diosgenin saponins.</title>
        <authorList>
            <person name="Li Y."/>
            <person name="Tan C."/>
            <person name="Li Z."/>
            <person name="Guo J."/>
            <person name="Li S."/>
            <person name="Chen X."/>
            <person name="Wang C."/>
            <person name="Dai X."/>
            <person name="Yang H."/>
            <person name="Song W."/>
            <person name="Hou L."/>
            <person name="Xu J."/>
            <person name="Tong Z."/>
            <person name="Xu A."/>
            <person name="Yuan X."/>
            <person name="Wang W."/>
            <person name="Yang Q."/>
            <person name="Chen L."/>
            <person name="Sun Z."/>
            <person name="Wang K."/>
            <person name="Pan B."/>
            <person name="Chen J."/>
            <person name="Bao Y."/>
            <person name="Liu F."/>
            <person name="Qi X."/>
            <person name="Gang D.R."/>
            <person name="Wen J."/>
            <person name="Li J."/>
        </authorList>
    </citation>
    <scope>NUCLEOTIDE SEQUENCE</scope>
    <source>
        <strain evidence="3">Dzin_1.0</strain>
    </source>
</reference>
<organism evidence="3 4">
    <name type="scientific">Dioscorea zingiberensis</name>
    <dbReference type="NCBI Taxonomy" id="325984"/>
    <lineage>
        <taxon>Eukaryota</taxon>
        <taxon>Viridiplantae</taxon>
        <taxon>Streptophyta</taxon>
        <taxon>Embryophyta</taxon>
        <taxon>Tracheophyta</taxon>
        <taxon>Spermatophyta</taxon>
        <taxon>Magnoliopsida</taxon>
        <taxon>Liliopsida</taxon>
        <taxon>Dioscoreales</taxon>
        <taxon>Dioscoreaceae</taxon>
        <taxon>Dioscorea</taxon>
    </lineage>
</organism>
<sequence>MALLMLALLLAAELRSSSAVITCPTVRESVQPCVHFVKGNGYLTSQCCDGVKRLIAAAKASSDRKSVCSSLQEILTPKFRGLQPGVINGIAKGCHVQLPNWVYSIMNTDCSKVN</sequence>
<keyword evidence="4" id="KW-1185">Reference proteome</keyword>
<accession>A0A9D5D642</accession>
<gene>
    <name evidence="3" type="ORF">J5N97_003780</name>
</gene>
<dbReference type="GO" id="GO:0008289">
    <property type="term" value="F:lipid binding"/>
    <property type="evidence" value="ECO:0007669"/>
    <property type="project" value="InterPro"/>
</dbReference>
<dbReference type="InterPro" id="IPR016140">
    <property type="entry name" value="Bifunc_inhib/LTP/seed_store"/>
</dbReference>
<dbReference type="EMBL" id="JAGGNH010000001">
    <property type="protein sequence ID" value="KAJ0985424.1"/>
    <property type="molecule type" value="Genomic_DNA"/>
</dbReference>
<feature type="signal peptide" evidence="1">
    <location>
        <begin position="1"/>
        <end position="19"/>
    </location>
</feature>